<gene>
    <name evidence="1" type="ORF">FCC1311_034812</name>
</gene>
<organism evidence="1 2">
    <name type="scientific">Hondaea fermentalgiana</name>
    <dbReference type="NCBI Taxonomy" id="2315210"/>
    <lineage>
        <taxon>Eukaryota</taxon>
        <taxon>Sar</taxon>
        <taxon>Stramenopiles</taxon>
        <taxon>Bigyra</taxon>
        <taxon>Labyrinthulomycetes</taxon>
        <taxon>Thraustochytrida</taxon>
        <taxon>Thraustochytriidae</taxon>
        <taxon>Hondaea</taxon>
    </lineage>
</organism>
<dbReference type="InParanoid" id="A0A2R5GAD9"/>
<name>A0A2R5GAD9_9STRA</name>
<evidence type="ECO:0000313" key="2">
    <source>
        <dbReference type="Proteomes" id="UP000241890"/>
    </source>
</evidence>
<dbReference type="EMBL" id="BEYU01000028">
    <property type="protein sequence ID" value="GBG27259.1"/>
    <property type="molecule type" value="Genomic_DNA"/>
</dbReference>
<dbReference type="PANTHER" id="PTHR37845">
    <property type="entry name" value="SEQUENCE ORPHAN"/>
    <property type="match status" value="1"/>
</dbReference>
<dbReference type="Proteomes" id="UP000241890">
    <property type="component" value="Unassembled WGS sequence"/>
</dbReference>
<reference evidence="1 2" key="1">
    <citation type="submission" date="2017-12" db="EMBL/GenBank/DDBJ databases">
        <title>Sequencing, de novo assembly and annotation of complete genome of a new Thraustochytrid species, strain FCC1311.</title>
        <authorList>
            <person name="Sedici K."/>
            <person name="Godart F."/>
            <person name="Aiese Cigliano R."/>
            <person name="Sanseverino W."/>
            <person name="Barakat M."/>
            <person name="Ortet P."/>
            <person name="Marechal E."/>
            <person name="Cagnac O."/>
            <person name="Amato A."/>
        </authorList>
    </citation>
    <scope>NUCLEOTIDE SEQUENCE [LARGE SCALE GENOMIC DNA]</scope>
</reference>
<dbReference type="AlphaFoldDB" id="A0A2R5GAD9"/>
<dbReference type="PANTHER" id="PTHR37845:SF1">
    <property type="entry name" value="SEQUENCE ORPHAN"/>
    <property type="match status" value="1"/>
</dbReference>
<comment type="caution">
    <text evidence="1">The sequence shown here is derived from an EMBL/GenBank/DDBJ whole genome shotgun (WGS) entry which is preliminary data.</text>
</comment>
<dbReference type="InterPro" id="IPR038781">
    <property type="entry name" value="C365.16-ike"/>
</dbReference>
<dbReference type="GO" id="GO:0005739">
    <property type="term" value="C:mitochondrion"/>
    <property type="evidence" value="ECO:0007669"/>
    <property type="project" value="TreeGrafter"/>
</dbReference>
<proteinExistence type="predicted"/>
<sequence>MDTSFQDVFARFACDATAGAIAGATVTPVVSAVDRALAESASGKGSLWPSFFAALREYAARPIAYLKGPQFFYVWAVYGGTYCAANLVDTVCGLRKVDPAMPKLATTTATNTVASMMKDRAFAQLFGTSVASGVPPAAYAAWLSRDAVSMSCFFTLPPIVGGMLSEYTENGYYYAQVTLPLAVQFLTSPIHLLGYNIYNQPNATVASRIAFMRKDYLRSVALRCVRQAPPWSFGTIGNTEIKGKLQRAAGLKPLVPSTPVYHVSG</sequence>
<keyword evidence="2" id="KW-1185">Reference proteome</keyword>
<evidence type="ECO:0000313" key="1">
    <source>
        <dbReference type="EMBL" id="GBG27259.1"/>
    </source>
</evidence>
<accession>A0A2R5GAD9</accession>
<dbReference type="OrthoDB" id="275936at2759"/>
<protein>
    <submittedName>
        <fullName evidence="1">Uncharacterized protein</fullName>
    </submittedName>
</protein>